<dbReference type="PROSITE" id="PS50082">
    <property type="entry name" value="WD_REPEATS_2"/>
    <property type="match status" value="1"/>
</dbReference>
<dbReference type="Gene3D" id="2.130.10.10">
    <property type="entry name" value="YVTN repeat-like/Quinoprotein amine dehydrogenase"/>
    <property type="match status" value="2"/>
</dbReference>
<protein>
    <submittedName>
        <fullName evidence="7">WD_REPEATS_REGION domain-containing protein</fullName>
    </submittedName>
</protein>
<dbReference type="GO" id="GO:0003723">
    <property type="term" value="F:RNA binding"/>
    <property type="evidence" value="ECO:0007669"/>
    <property type="project" value="TreeGrafter"/>
</dbReference>
<dbReference type="SUPFAM" id="SSF50978">
    <property type="entry name" value="WD40 repeat-like"/>
    <property type="match status" value="1"/>
</dbReference>
<feature type="domain" description="WD repeat-containing protein 54 beta-propeller" evidence="4">
    <location>
        <begin position="80"/>
        <end position="240"/>
    </location>
</feature>
<dbReference type="PANTHER" id="PTHR44006">
    <property type="entry name" value="U5 SMALL NUCLEAR RIBONUCLEOPROTEIN 40 KDA PROTEIN"/>
    <property type="match status" value="1"/>
</dbReference>
<dbReference type="STRING" id="27835.A0A0N4Y5G5"/>
<dbReference type="OMA" id="WENYICV"/>
<dbReference type="GO" id="GO:0071013">
    <property type="term" value="C:catalytic step 2 spliceosome"/>
    <property type="evidence" value="ECO:0007669"/>
    <property type="project" value="TreeGrafter"/>
</dbReference>
<dbReference type="AlphaFoldDB" id="A0A0N4Y5G5"/>
<feature type="repeat" description="WD" evidence="3">
    <location>
        <begin position="202"/>
        <end position="243"/>
    </location>
</feature>
<dbReference type="InterPro" id="IPR015943">
    <property type="entry name" value="WD40/YVTN_repeat-like_dom_sf"/>
</dbReference>
<accession>A0A0N4Y5G5</accession>
<evidence type="ECO:0000313" key="7">
    <source>
        <dbReference type="WBParaSite" id="NBR_0001123801-mRNA-1"/>
    </source>
</evidence>
<dbReference type="InterPro" id="IPR001680">
    <property type="entry name" value="WD40_rpt"/>
</dbReference>
<reference evidence="5 6" key="2">
    <citation type="submission" date="2018-11" db="EMBL/GenBank/DDBJ databases">
        <authorList>
            <consortium name="Pathogen Informatics"/>
        </authorList>
    </citation>
    <scope>NUCLEOTIDE SEQUENCE [LARGE SCALE GENOMIC DNA]</scope>
</reference>
<keyword evidence="2" id="KW-0677">Repeat</keyword>
<organism evidence="7">
    <name type="scientific">Nippostrongylus brasiliensis</name>
    <name type="common">Rat hookworm</name>
    <dbReference type="NCBI Taxonomy" id="27835"/>
    <lineage>
        <taxon>Eukaryota</taxon>
        <taxon>Metazoa</taxon>
        <taxon>Ecdysozoa</taxon>
        <taxon>Nematoda</taxon>
        <taxon>Chromadorea</taxon>
        <taxon>Rhabditida</taxon>
        <taxon>Rhabditina</taxon>
        <taxon>Rhabditomorpha</taxon>
        <taxon>Strongyloidea</taxon>
        <taxon>Heligmosomidae</taxon>
        <taxon>Nippostrongylus</taxon>
    </lineage>
</organism>
<gene>
    <name evidence="5" type="ORF">NBR_LOCUS11239</name>
</gene>
<sequence>MSAPMFERSDDMKLTVGSISAYPNNLSVCCIESRNITYACVVQKTQVHTVNWDSKSESVSWDSINVTDTATDKPVDVLQAALVLPNVRSLPLLVVGTATGAQVLDMRTRKLLEQQTIETNFAEHSASIADLATCRYDEITCSCDCSGTINVWSKNMKTVQLRIATGHPLNAMNVLRRQVIVGTIRGRVLLYSASGGELMAEILAHSRAVTCISVAPESAYVLSGSEDGRFIVFKLHTRKPQPYQVRRFFVES</sequence>
<dbReference type="WBParaSite" id="NBR_0001123801-mRNA-1">
    <property type="protein sequence ID" value="NBR_0001123801-mRNA-1"/>
    <property type="gene ID" value="NBR_0001123801"/>
</dbReference>
<dbReference type="PANTHER" id="PTHR44006:SF1">
    <property type="entry name" value="U5 SMALL NUCLEAR RIBONUCLEOPROTEIN 40 KDA PROTEIN"/>
    <property type="match status" value="1"/>
</dbReference>
<evidence type="ECO:0000313" key="6">
    <source>
        <dbReference type="Proteomes" id="UP000271162"/>
    </source>
</evidence>
<dbReference type="SMART" id="SM00320">
    <property type="entry name" value="WD40"/>
    <property type="match status" value="2"/>
</dbReference>
<evidence type="ECO:0000259" key="4">
    <source>
        <dbReference type="Pfam" id="PF21031"/>
    </source>
</evidence>
<dbReference type="EMBL" id="UYSL01020486">
    <property type="protein sequence ID" value="VDL74828.1"/>
    <property type="molecule type" value="Genomic_DNA"/>
</dbReference>
<dbReference type="InterPro" id="IPR049546">
    <property type="entry name" value="WDR54_beta_prop"/>
</dbReference>
<name>A0A0N4Y5G5_NIPBR</name>
<evidence type="ECO:0000256" key="1">
    <source>
        <dbReference type="ARBA" id="ARBA00022574"/>
    </source>
</evidence>
<evidence type="ECO:0000256" key="3">
    <source>
        <dbReference type="PROSITE-ProRule" id="PRU00221"/>
    </source>
</evidence>
<evidence type="ECO:0000256" key="2">
    <source>
        <dbReference type="ARBA" id="ARBA00022737"/>
    </source>
</evidence>
<dbReference type="InterPro" id="IPR036322">
    <property type="entry name" value="WD40_repeat_dom_sf"/>
</dbReference>
<dbReference type="InterPro" id="IPR052234">
    <property type="entry name" value="U5_snRNP_Component"/>
</dbReference>
<keyword evidence="6" id="KW-1185">Reference proteome</keyword>
<proteinExistence type="predicted"/>
<dbReference type="Proteomes" id="UP000271162">
    <property type="component" value="Unassembled WGS sequence"/>
</dbReference>
<reference evidence="7" key="1">
    <citation type="submission" date="2017-02" db="UniProtKB">
        <authorList>
            <consortium name="WormBaseParasite"/>
        </authorList>
    </citation>
    <scope>IDENTIFICATION</scope>
</reference>
<dbReference type="Pfam" id="PF21031">
    <property type="entry name" value="WDR54"/>
    <property type="match status" value="1"/>
</dbReference>
<evidence type="ECO:0000313" key="5">
    <source>
        <dbReference type="EMBL" id="VDL74828.1"/>
    </source>
</evidence>
<keyword evidence="1 3" id="KW-0853">WD repeat</keyword>